<feature type="compositionally biased region" description="Basic and acidic residues" evidence="1">
    <location>
        <begin position="213"/>
        <end position="234"/>
    </location>
</feature>
<feature type="region of interest" description="Disordered" evidence="1">
    <location>
        <begin position="181"/>
        <end position="243"/>
    </location>
</feature>
<feature type="region of interest" description="Disordered" evidence="1">
    <location>
        <begin position="397"/>
        <end position="416"/>
    </location>
</feature>
<reference evidence="3" key="1">
    <citation type="journal article" date="2020" name="Nat. Commun.">
        <title>Large-scale genome sequencing of mycorrhizal fungi provides insights into the early evolution of symbiotic traits.</title>
        <authorList>
            <person name="Miyauchi S."/>
            <person name="Kiss E."/>
            <person name="Kuo A."/>
            <person name="Drula E."/>
            <person name="Kohler A."/>
            <person name="Sanchez-Garcia M."/>
            <person name="Morin E."/>
            <person name="Andreopoulos B."/>
            <person name="Barry K.W."/>
            <person name="Bonito G."/>
            <person name="Buee M."/>
            <person name="Carver A."/>
            <person name="Chen C."/>
            <person name="Cichocki N."/>
            <person name="Clum A."/>
            <person name="Culley D."/>
            <person name="Crous P.W."/>
            <person name="Fauchery L."/>
            <person name="Girlanda M."/>
            <person name="Hayes R.D."/>
            <person name="Keri Z."/>
            <person name="LaButti K."/>
            <person name="Lipzen A."/>
            <person name="Lombard V."/>
            <person name="Magnuson J."/>
            <person name="Maillard F."/>
            <person name="Murat C."/>
            <person name="Nolan M."/>
            <person name="Ohm R.A."/>
            <person name="Pangilinan J."/>
            <person name="Pereira M.F."/>
            <person name="Perotto S."/>
            <person name="Peter M."/>
            <person name="Pfister S."/>
            <person name="Riley R."/>
            <person name="Sitrit Y."/>
            <person name="Stielow J.B."/>
            <person name="Szollosi G."/>
            <person name="Zifcakova L."/>
            <person name="Stursova M."/>
            <person name="Spatafora J.W."/>
            <person name="Tedersoo L."/>
            <person name="Vaario L.M."/>
            <person name="Yamada A."/>
            <person name="Yan M."/>
            <person name="Wang P."/>
            <person name="Xu J."/>
            <person name="Bruns T."/>
            <person name="Baldrian P."/>
            <person name="Vilgalys R."/>
            <person name="Dunand C."/>
            <person name="Henrissat B."/>
            <person name="Grigoriev I.V."/>
            <person name="Hibbett D."/>
            <person name="Nagy L.G."/>
            <person name="Martin F.M."/>
        </authorList>
    </citation>
    <scope>NUCLEOTIDE SEQUENCE</scope>
    <source>
        <strain evidence="3">UP504</strain>
    </source>
</reference>
<gene>
    <name evidence="3" type="ORF">BS47DRAFT_1339054</name>
</gene>
<dbReference type="CDD" id="cd06257">
    <property type="entry name" value="DnaJ"/>
    <property type="match status" value="1"/>
</dbReference>
<feature type="region of interest" description="Disordered" evidence="1">
    <location>
        <begin position="81"/>
        <end position="115"/>
    </location>
</feature>
<feature type="domain" description="J" evidence="2">
    <location>
        <begin position="4"/>
        <end position="76"/>
    </location>
</feature>
<evidence type="ECO:0000259" key="2">
    <source>
        <dbReference type="PROSITE" id="PS50076"/>
    </source>
</evidence>
<dbReference type="GO" id="GO:0044183">
    <property type="term" value="F:protein folding chaperone"/>
    <property type="evidence" value="ECO:0007669"/>
    <property type="project" value="TreeGrafter"/>
</dbReference>
<dbReference type="InterPro" id="IPR036869">
    <property type="entry name" value="J_dom_sf"/>
</dbReference>
<comment type="caution">
    <text evidence="3">The sequence shown here is derived from an EMBL/GenBank/DDBJ whole genome shotgun (WGS) entry which is preliminary data.</text>
</comment>
<dbReference type="GO" id="GO:0005737">
    <property type="term" value="C:cytoplasm"/>
    <property type="evidence" value="ECO:0007669"/>
    <property type="project" value="TreeGrafter"/>
</dbReference>
<dbReference type="GO" id="GO:0051087">
    <property type="term" value="F:protein-folding chaperone binding"/>
    <property type="evidence" value="ECO:0007669"/>
    <property type="project" value="TreeGrafter"/>
</dbReference>
<feature type="compositionally biased region" description="Basic and acidic residues" evidence="1">
    <location>
        <begin position="187"/>
        <end position="202"/>
    </location>
</feature>
<keyword evidence="4" id="KW-1185">Reference proteome</keyword>
<sequence>MAPSFYDILGVSRNATDEEVRRAYKRAALRVHPDRRNINANPVDDDQDPGEEFKKVNEAYTVLSDPENRKLYDFHGVWPVPDEEEPSPAPQAPRFMPKRARGAPRREKEDGGGPGFYTTNAFGRTVFVAPLPVDTPWPFLSSQFPPNYVPMNPINNPPPFPSKMFFGNHFYDPNFDSPDYGWGGGPDSRRREGHTGHPHFEAPEYPGRPSRASMDDPIRSNPWKDGDDRHDRPDGYPTPERAGIDPRIFMQHQPLPHQRPEPIWIKETYITTTENGRVQTEWYRLDINQNEHVARFYDDGRPSEYHINGILQNYLPPLPSGSPHLIDRERDRGRHNRRDPWQRQHRSHSFAEPRRRGTPYPGEDDILPPPLDQWNPAADMSRPPLYTPAPAPYPPLYATPRPMAGPPPVPPPLPPFPLFTDDSMHFHDNHRRDSKKKWWQKT</sequence>
<evidence type="ECO:0000313" key="3">
    <source>
        <dbReference type="EMBL" id="KAF9517829.1"/>
    </source>
</evidence>
<feature type="region of interest" description="Disordered" evidence="1">
    <location>
        <begin position="316"/>
        <end position="365"/>
    </location>
</feature>
<feature type="compositionally biased region" description="Basic and acidic residues" evidence="1">
    <location>
        <begin position="325"/>
        <end position="342"/>
    </location>
</feature>
<dbReference type="GO" id="GO:0051082">
    <property type="term" value="F:unfolded protein binding"/>
    <property type="evidence" value="ECO:0007669"/>
    <property type="project" value="TreeGrafter"/>
</dbReference>
<dbReference type="OrthoDB" id="442087at2759"/>
<proteinExistence type="predicted"/>
<dbReference type="AlphaFoldDB" id="A0A9P6B5E8"/>
<dbReference type="SUPFAM" id="SSF46565">
    <property type="entry name" value="Chaperone J-domain"/>
    <property type="match status" value="1"/>
</dbReference>
<name>A0A9P6B5E8_9AGAM</name>
<dbReference type="PRINTS" id="PR00625">
    <property type="entry name" value="JDOMAIN"/>
</dbReference>
<organism evidence="3 4">
    <name type="scientific">Hydnum rufescens UP504</name>
    <dbReference type="NCBI Taxonomy" id="1448309"/>
    <lineage>
        <taxon>Eukaryota</taxon>
        <taxon>Fungi</taxon>
        <taxon>Dikarya</taxon>
        <taxon>Basidiomycota</taxon>
        <taxon>Agaricomycotina</taxon>
        <taxon>Agaricomycetes</taxon>
        <taxon>Cantharellales</taxon>
        <taxon>Hydnaceae</taxon>
        <taxon>Hydnum</taxon>
    </lineage>
</organism>
<dbReference type="PANTHER" id="PTHR43948:SF10">
    <property type="entry name" value="MRJ, ISOFORM E"/>
    <property type="match status" value="1"/>
</dbReference>
<evidence type="ECO:0000313" key="4">
    <source>
        <dbReference type="Proteomes" id="UP000886523"/>
    </source>
</evidence>
<protein>
    <recommendedName>
        <fullName evidence="2">J domain-containing protein</fullName>
    </recommendedName>
</protein>
<dbReference type="Proteomes" id="UP000886523">
    <property type="component" value="Unassembled WGS sequence"/>
</dbReference>
<dbReference type="Gene3D" id="1.10.287.110">
    <property type="entry name" value="DnaJ domain"/>
    <property type="match status" value="1"/>
</dbReference>
<dbReference type="GO" id="GO:0005634">
    <property type="term" value="C:nucleus"/>
    <property type="evidence" value="ECO:0007669"/>
    <property type="project" value="TreeGrafter"/>
</dbReference>
<dbReference type="InterPro" id="IPR001623">
    <property type="entry name" value="DnaJ_domain"/>
</dbReference>
<accession>A0A9P6B5E8</accession>
<dbReference type="PANTHER" id="PTHR43948">
    <property type="entry name" value="DNAJ HOMOLOG SUBFAMILY B"/>
    <property type="match status" value="1"/>
</dbReference>
<evidence type="ECO:0000256" key="1">
    <source>
        <dbReference type="SAM" id="MobiDB-lite"/>
    </source>
</evidence>
<dbReference type="Pfam" id="PF00226">
    <property type="entry name" value="DnaJ"/>
    <property type="match status" value="1"/>
</dbReference>
<dbReference type="SMART" id="SM00271">
    <property type="entry name" value="DnaJ"/>
    <property type="match status" value="1"/>
</dbReference>
<dbReference type="PROSITE" id="PS50076">
    <property type="entry name" value="DNAJ_2"/>
    <property type="match status" value="1"/>
</dbReference>
<dbReference type="EMBL" id="MU128929">
    <property type="protein sequence ID" value="KAF9517829.1"/>
    <property type="molecule type" value="Genomic_DNA"/>
</dbReference>